<organism evidence="2 3">
    <name type="scientific">Caerostris darwini</name>
    <dbReference type="NCBI Taxonomy" id="1538125"/>
    <lineage>
        <taxon>Eukaryota</taxon>
        <taxon>Metazoa</taxon>
        <taxon>Ecdysozoa</taxon>
        <taxon>Arthropoda</taxon>
        <taxon>Chelicerata</taxon>
        <taxon>Arachnida</taxon>
        <taxon>Araneae</taxon>
        <taxon>Araneomorphae</taxon>
        <taxon>Entelegynae</taxon>
        <taxon>Araneoidea</taxon>
        <taxon>Araneidae</taxon>
        <taxon>Caerostris</taxon>
    </lineage>
</organism>
<feature type="transmembrane region" description="Helical" evidence="1">
    <location>
        <begin position="71"/>
        <end position="95"/>
    </location>
</feature>
<keyword evidence="3" id="KW-1185">Reference proteome</keyword>
<sequence>MKGMVAGSMDRFPVYPRCGRGGFLNPSSTVNQHQWDFNEREPVIKAPPRILIILLPGPLVSLYYSEFVSQIPPFCCVICHFAFFFQPLLLGGVVFGEFIS</sequence>
<comment type="caution">
    <text evidence="2">The sequence shown here is derived from an EMBL/GenBank/DDBJ whole genome shotgun (WGS) entry which is preliminary data.</text>
</comment>
<dbReference type="Proteomes" id="UP001054837">
    <property type="component" value="Unassembled WGS sequence"/>
</dbReference>
<evidence type="ECO:0000256" key="1">
    <source>
        <dbReference type="SAM" id="Phobius"/>
    </source>
</evidence>
<evidence type="ECO:0000313" key="3">
    <source>
        <dbReference type="Proteomes" id="UP001054837"/>
    </source>
</evidence>
<keyword evidence="1" id="KW-0472">Membrane</keyword>
<keyword evidence="1" id="KW-0812">Transmembrane</keyword>
<protein>
    <submittedName>
        <fullName evidence="2">Uncharacterized protein</fullName>
    </submittedName>
</protein>
<dbReference type="AlphaFoldDB" id="A0AAV4QE56"/>
<proteinExistence type="predicted"/>
<gene>
    <name evidence="2" type="ORF">CDAR_45181</name>
</gene>
<accession>A0AAV4QE56</accession>
<reference evidence="2 3" key="1">
    <citation type="submission" date="2021-06" db="EMBL/GenBank/DDBJ databases">
        <title>Caerostris darwini draft genome.</title>
        <authorList>
            <person name="Kono N."/>
            <person name="Arakawa K."/>
        </authorList>
    </citation>
    <scope>NUCLEOTIDE SEQUENCE [LARGE SCALE GENOMIC DNA]</scope>
</reference>
<name>A0AAV4QE56_9ARAC</name>
<evidence type="ECO:0000313" key="2">
    <source>
        <dbReference type="EMBL" id="GIY06512.1"/>
    </source>
</evidence>
<keyword evidence="1" id="KW-1133">Transmembrane helix</keyword>
<dbReference type="EMBL" id="BPLQ01004223">
    <property type="protein sequence ID" value="GIY06512.1"/>
    <property type="molecule type" value="Genomic_DNA"/>
</dbReference>